<dbReference type="Proteomes" id="UP000887159">
    <property type="component" value="Unassembled WGS sequence"/>
</dbReference>
<proteinExistence type="predicted"/>
<accession>A0A8X7BMF1</accession>
<sequence>MASYCEIRGRVKIEVEKWLNLSPSVIHRLWLLILTMDLAPRRFSQGCLRTTTRADSSCTRRNRAATPAELRYSLAASSGGLLSRLTVHRRFHERSL</sequence>
<protein>
    <submittedName>
        <fullName evidence="1">HTH_Tnp_Tc3_2 domain-containing protein</fullName>
    </submittedName>
</protein>
<comment type="caution">
    <text evidence="1">The sequence shown here is derived from an EMBL/GenBank/DDBJ whole genome shotgun (WGS) entry which is preliminary data.</text>
</comment>
<reference evidence="1" key="1">
    <citation type="submission" date="2020-08" db="EMBL/GenBank/DDBJ databases">
        <title>Multicomponent nature underlies the extraordinary mechanical properties of spider dragline silk.</title>
        <authorList>
            <person name="Kono N."/>
            <person name="Nakamura H."/>
            <person name="Mori M."/>
            <person name="Yoshida Y."/>
            <person name="Ohtoshi R."/>
            <person name="Malay A.D."/>
            <person name="Moran D.A.P."/>
            <person name="Tomita M."/>
            <person name="Numata K."/>
            <person name="Arakawa K."/>
        </authorList>
    </citation>
    <scope>NUCLEOTIDE SEQUENCE</scope>
</reference>
<organism evidence="1 2">
    <name type="scientific">Trichonephila clavipes</name>
    <name type="common">Golden silk orbweaver</name>
    <name type="synonym">Nephila clavipes</name>
    <dbReference type="NCBI Taxonomy" id="2585209"/>
    <lineage>
        <taxon>Eukaryota</taxon>
        <taxon>Metazoa</taxon>
        <taxon>Ecdysozoa</taxon>
        <taxon>Arthropoda</taxon>
        <taxon>Chelicerata</taxon>
        <taxon>Arachnida</taxon>
        <taxon>Araneae</taxon>
        <taxon>Araneomorphae</taxon>
        <taxon>Entelegynae</taxon>
        <taxon>Araneoidea</taxon>
        <taxon>Nephilidae</taxon>
        <taxon>Trichonephila</taxon>
    </lineage>
</organism>
<dbReference type="AlphaFoldDB" id="A0A8X7BMF1"/>
<evidence type="ECO:0000313" key="1">
    <source>
        <dbReference type="EMBL" id="GFY36630.1"/>
    </source>
</evidence>
<keyword evidence="2" id="KW-1185">Reference proteome</keyword>
<evidence type="ECO:0000313" key="2">
    <source>
        <dbReference type="Proteomes" id="UP000887159"/>
    </source>
</evidence>
<dbReference type="EMBL" id="BMAU01021437">
    <property type="protein sequence ID" value="GFY36630.1"/>
    <property type="molecule type" value="Genomic_DNA"/>
</dbReference>
<gene>
    <name evidence="1" type="primary">AVEN_99604_1</name>
    <name evidence="1" type="ORF">TNCV_28341</name>
</gene>
<name>A0A8X7BMF1_TRICX</name>